<evidence type="ECO:0000259" key="1">
    <source>
        <dbReference type="Pfam" id="PF13614"/>
    </source>
</evidence>
<dbReference type="InterPro" id="IPR027417">
    <property type="entry name" value="P-loop_NTPase"/>
</dbReference>
<evidence type="ECO:0000313" key="2">
    <source>
        <dbReference type="EMBL" id="MBE9080107.1"/>
    </source>
</evidence>
<reference evidence="2" key="1">
    <citation type="submission" date="2020-10" db="EMBL/GenBank/DDBJ databases">
        <authorList>
            <person name="Castelo-Branco R."/>
            <person name="Eusebio N."/>
            <person name="Adriana R."/>
            <person name="Vieira A."/>
            <person name="Brugerolle De Fraissinette N."/>
            <person name="Rezende De Castro R."/>
            <person name="Schneider M.P."/>
            <person name="Vasconcelos V."/>
            <person name="Leao P.N."/>
        </authorList>
    </citation>
    <scope>NUCLEOTIDE SEQUENCE</scope>
    <source>
        <strain evidence="2">LEGE 07310</strain>
    </source>
</reference>
<dbReference type="RefSeq" id="WP_193911728.1">
    <property type="nucleotide sequence ID" value="NZ_JADEXG010000084.1"/>
</dbReference>
<organism evidence="2 3">
    <name type="scientific">Vasconcelosia minhoensis LEGE 07310</name>
    <dbReference type="NCBI Taxonomy" id="915328"/>
    <lineage>
        <taxon>Bacteria</taxon>
        <taxon>Bacillati</taxon>
        <taxon>Cyanobacteriota</taxon>
        <taxon>Cyanophyceae</taxon>
        <taxon>Nodosilineales</taxon>
        <taxon>Cymatolegaceae</taxon>
        <taxon>Vasconcelosia</taxon>
        <taxon>Vasconcelosia minhoensis</taxon>
    </lineage>
</organism>
<dbReference type="AlphaFoldDB" id="A0A8J7DDQ0"/>
<dbReference type="Pfam" id="PF13614">
    <property type="entry name" value="AAA_31"/>
    <property type="match status" value="1"/>
</dbReference>
<name>A0A8J7DDQ0_9CYAN</name>
<dbReference type="PANTHER" id="PTHR13696:SF99">
    <property type="entry name" value="COBYRINIC ACID AC-DIAMIDE SYNTHASE"/>
    <property type="match status" value="1"/>
</dbReference>
<dbReference type="Proteomes" id="UP000636505">
    <property type="component" value="Unassembled WGS sequence"/>
</dbReference>
<gene>
    <name evidence="2" type="ORF">IQ241_22910</name>
</gene>
<dbReference type="InterPro" id="IPR025669">
    <property type="entry name" value="AAA_dom"/>
</dbReference>
<dbReference type="PANTHER" id="PTHR13696">
    <property type="entry name" value="P-LOOP CONTAINING NUCLEOSIDE TRIPHOSPHATE HYDROLASE"/>
    <property type="match status" value="1"/>
</dbReference>
<evidence type="ECO:0000313" key="3">
    <source>
        <dbReference type="Proteomes" id="UP000636505"/>
    </source>
</evidence>
<dbReference type="CDD" id="cd02042">
    <property type="entry name" value="ParAB_family"/>
    <property type="match status" value="1"/>
</dbReference>
<dbReference type="Gene3D" id="3.40.50.300">
    <property type="entry name" value="P-loop containing nucleotide triphosphate hydrolases"/>
    <property type="match status" value="1"/>
</dbReference>
<dbReference type="SUPFAM" id="SSF52540">
    <property type="entry name" value="P-loop containing nucleoside triphosphate hydrolases"/>
    <property type="match status" value="1"/>
</dbReference>
<proteinExistence type="predicted"/>
<sequence>MTPPIIAFFNNKGGVGKTSLVYHLAWMYFDLGLKVIAADLDPQANLTAAFLDEDRLEEVWEGSNDGSYNTVFRCVKPLLSGIGDIATPNLEKIEDGLSLLIGDLQLSGFEDELSSQWSDCLDRKERAFRVISAFWRVLSQAASIDSADVVLVDLGPNLGAINRAALIASDYVVVPLSPDLFSLQGLKNLGPTVRRWREEWQERIPKNPVSNLVLPKGEMQPVGYIILQHGVRFDRPVKAFQRWIERIPHIYNTEVIQKQDEIVSTPSSDPNRLALLKHYQSLMPMAQESHKPIFHLKPADGAIGAHIYAVRDVYKDFKDLAEKIAGRTELVLPNSQLTLEPELK</sequence>
<comment type="caution">
    <text evidence="2">The sequence shown here is derived from an EMBL/GenBank/DDBJ whole genome shotgun (WGS) entry which is preliminary data.</text>
</comment>
<dbReference type="EMBL" id="JADEXG010000084">
    <property type="protein sequence ID" value="MBE9080107.1"/>
    <property type="molecule type" value="Genomic_DNA"/>
</dbReference>
<feature type="domain" description="AAA" evidence="1">
    <location>
        <begin position="5"/>
        <end position="203"/>
    </location>
</feature>
<keyword evidence="3" id="KW-1185">Reference proteome</keyword>
<accession>A0A8J7DDQ0</accession>
<dbReference type="InterPro" id="IPR050678">
    <property type="entry name" value="DNA_Partitioning_ATPase"/>
</dbReference>
<protein>
    <submittedName>
        <fullName evidence="2">ParA family protein</fullName>
    </submittedName>
</protein>